<evidence type="ECO:0000313" key="3">
    <source>
        <dbReference type="Proteomes" id="UP000014680"/>
    </source>
</evidence>
<gene>
    <name evidence="2" type="ORF">EIN_337780</name>
</gene>
<dbReference type="AlphaFoldDB" id="A0A0A1TV26"/>
<dbReference type="KEGG" id="eiv:EIN_337780"/>
<evidence type="ECO:0000256" key="1">
    <source>
        <dbReference type="SAM" id="MobiDB-lite"/>
    </source>
</evidence>
<dbReference type="GeneID" id="14883136"/>
<reference evidence="2 3" key="1">
    <citation type="submission" date="2012-10" db="EMBL/GenBank/DDBJ databases">
        <authorList>
            <person name="Zafar N."/>
            <person name="Inman J."/>
            <person name="Hall N."/>
            <person name="Lorenzi H."/>
            <person name="Caler E."/>
        </authorList>
    </citation>
    <scope>NUCLEOTIDE SEQUENCE [LARGE SCALE GENOMIC DNA]</scope>
    <source>
        <strain evidence="2 3">IP1</strain>
    </source>
</reference>
<accession>A0A0A1TV26</accession>
<sequence>MTIENTYTPTLVGLHYKELQKALNKCGITRTTLQMTIDQLNEKAKLIDPSLSIKPHTCYKFAVFNLGCNESVNIANAEDLSNTSLNTVGFSGSRTGENVNILTSTDLPRTGNSFTIIPQPFHLNLSASYQNTNEVQQIDVTQQEIDSNQIVGNQIVTIQETRTPVIIDNEETSDESTNIGSGEVVDHSQIDTEYTENDEETFEQHNTSITCDEESSSYEEHPLERLDDLSSEEEKMTSIQRVENRNKNKKY</sequence>
<proteinExistence type="predicted"/>
<feature type="compositionally biased region" description="Basic and acidic residues" evidence="1">
    <location>
        <begin position="218"/>
        <end position="251"/>
    </location>
</feature>
<dbReference type="RefSeq" id="XP_004183515.1">
    <property type="nucleotide sequence ID" value="XM_004183467.1"/>
</dbReference>
<name>A0A0A1TV26_ENTIV</name>
<protein>
    <submittedName>
        <fullName evidence="2">Uncharacterized protein</fullName>
    </submittedName>
</protein>
<evidence type="ECO:0000313" key="2">
    <source>
        <dbReference type="EMBL" id="ELP84169.1"/>
    </source>
</evidence>
<dbReference type="Proteomes" id="UP000014680">
    <property type="component" value="Unassembled WGS sequence"/>
</dbReference>
<keyword evidence="3" id="KW-1185">Reference proteome</keyword>
<organism evidence="2 3">
    <name type="scientific">Entamoeba invadens IP1</name>
    <dbReference type="NCBI Taxonomy" id="370355"/>
    <lineage>
        <taxon>Eukaryota</taxon>
        <taxon>Amoebozoa</taxon>
        <taxon>Evosea</taxon>
        <taxon>Archamoebae</taxon>
        <taxon>Mastigamoebida</taxon>
        <taxon>Entamoebidae</taxon>
        <taxon>Entamoeba</taxon>
    </lineage>
</organism>
<feature type="region of interest" description="Disordered" evidence="1">
    <location>
        <begin position="194"/>
        <end position="251"/>
    </location>
</feature>
<dbReference type="EMBL" id="KB207145">
    <property type="protein sequence ID" value="ELP84169.1"/>
    <property type="molecule type" value="Genomic_DNA"/>
</dbReference>
<dbReference type="VEuPathDB" id="AmoebaDB:EIN_337780"/>